<name>A0A0C2IX36_9PEZI</name>
<dbReference type="AlphaFoldDB" id="A0A0C2IX36"/>
<proteinExistence type="predicted"/>
<feature type="compositionally biased region" description="Basic and acidic residues" evidence="1">
    <location>
        <begin position="11"/>
        <end position="22"/>
    </location>
</feature>
<evidence type="ECO:0000313" key="2">
    <source>
        <dbReference type="EMBL" id="KIH93661.1"/>
    </source>
</evidence>
<comment type="caution">
    <text evidence="2">The sequence shown here is derived from an EMBL/GenBank/DDBJ whole genome shotgun (WGS) entry which is preliminary data.</text>
</comment>
<keyword evidence="3" id="KW-1185">Reference proteome</keyword>
<dbReference type="EMBL" id="AWTV01000005">
    <property type="protein sequence ID" value="KIH93661.1"/>
    <property type="molecule type" value="Genomic_DNA"/>
</dbReference>
<dbReference type="OrthoDB" id="10283825at2759"/>
<evidence type="ECO:0000256" key="1">
    <source>
        <dbReference type="SAM" id="MobiDB-lite"/>
    </source>
</evidence>
<reference evidence="2 3" key="1">
    <citation type="journal article" date="2014" name="BMC Genomics">
        <title>Comparative genomics of the major fungal agents of human and animal Sporotrichosis: Sporothrix schenckii and Sporothrix brasiliensis.</title>
        <authorList>
            <person name="Teixeira M.M."/>
            <person name="de Almeida L.G."/>
            <person name="Kubitschek-Barreira P."/>
            <person name="Alves F.L."/>
            <person name="Kioshima E.S."/>
            <person name="Abadio A.K."/>
            <person name="Fernandes L."/>
            <person name="Derengowski L.S."/>
            <person name="Ferreira K.S."/>
            <person name="Souza R.C."/>
            <person name="Ruiz J.C."/>
            <person name="de Andrade N.C."/>
            <person name="Paes H.C."/>
            <person name="Nicola A.M."/>
            <person name="Albuquerque P."/>
            <person name="Gerber A.L."/>
            <person name="Martins V.P."/>
            <person name="Peconick L.D."/>
            <person name="Neto A.V."/>
            <person name="Chaucanez C.B."/>
            <person name="Silva P.A."/>
            <person name="Cunha O.L."/>
            <person name="de Oliveira F.F."/>
            <person name="dos Santos T.C."/>
            <person name="Barros A.L."/>
            <person name="Soares M.A."/>
            <person name="de Oliveira L.M."/>
            <person name="Marini M.M."/>
            <person name="Villalobos-Duno H."/>
            <person name="Cunha M.M."/>
            <person name="de Hoog S."/>
            <person name="da Silveira J.F."/>
            <person name="Henrissat B."/>
            <person name="Nino-Vega G.A."/>
            <person name="Cisalpino P.S."/>
            <person name="Mora-Montes H.M."/>
            <person name="Almeida S.R."/>
            <person name="Stajich J.E."/>
            <person name="Lopes-Bezerra L.M."/>
            <person name="Vasconcelos A.T."/>
            <person name="Felipe M.S."/>
        </authorList>
    </citation>
    <scope>NUCLEOTIDE SEQUENCE [LARGE SCALE GENOMIC DNA]</scope>
    <source>
        <strain evidence="2 3">5110</strain>
    </source>
</reference>
<dbReference type="VEuPathDB" id="FungiDB:SPBR_04522"/>
<dbReference type="HOGENOM" id="CLU_2741696_0_0_1"/>
<feature type="region of interest" description="Disordered" evidence="1">
    <location>
        <begin position="1"/>
        <end position="28"/>
    </location>
</feature>
<gene>
    <name evidence="2" type="ORF">SPBR_04522</name>
</gene>
<sequence length="71" mass="7758">MSSNKGAASERISKSTEEETSAHHSNKTRLLAGQVVVTVVIEAKDRREEMGDVVFSGTFPFASTHEATQYD</sequence>
<evidence type="ECO:0000313" key="3">
    <source>
        <dbReference type="Proteomes" id="UP000031575"/>
    </source>
</evidence>
<protein>
    <submittedName>
        <fullName evidence="2">Uncharacterized protein</fullName>
    </submittedName>
</protein>
<dbReference type="RefSeq" id="XP_040621671.1">
    <property type="nucleotide sequence ID" value="XM_040762805.1"/>
</dbReference>
<accession>A0A0C2IX36</accession>
<dbReference type="Proteomes" id="UP000031575">
    <property type="component" value="Unassembled WGS sequence"/>
</dbReference>
<organism evidence="2 3">
    <name type="scientific">Sporothrix brasiliensis 5110</name>
    <dbReference type="NCBI Taxonomy" id="1398154"/>
    <lineage>
        <taxon>Eukaryota</taxon>
        <taxon>Fungi</taxon>
        <taxon>Dikarya</taxon>
        <taxon>Ascomycota</taxon>
        <taxon>Pezizomycotina</taxon>
        <taxon>Sordariomycetes</taxon>
        <taxon>Sordariomycetidae</taxon>
        <taxon>Ophiostomatales</taxon>
        <taxon>Ophiostomataceae</taxon>
        <taxon>Sporothrix</taxon>
    </lineage>
</organism>
<dbReference type="GeneID" id="63677726"/>